<dbReference type="Proteomes" id="UP000286186">
    <property type="component" value="Unassembled WGS sequence"/>
</dbReference>
<dbReference type="EMBL" id="QRHR01000010">
    <property type="protein sequence ID" value="RHF87905.1"/>
    <property type="molecule type" value="Genomic_DNA"/>
</dbReference>
<comment type="caution">
    <text evidence="2">The sequence shown here is derived from an EMBL/GenBank/DDBJ whole genome shotgun (WGS) entry which is preliminary data.</text>
</comment>
<evidence type="ECO:0000256" key="1">
    <source>
        <dbReference type="SAM" id="SignalP"/>
    </source>
</evidence>
<evidence type="ECO:0008006" key="4">
    <source>
        <dbReference type="Google" id="ProtNLM"/>
    </source>
</evidence>
<protein>
    <recommendedName>
        <fullName evidence="4">DUF4825 domain-containing protein</fullName>
    </recommendedName>
</protein>
<proteinExistence type="predicted"/>
<name>A0A414R4E3_9FIRM</name>
<dbReference type="RefSeq" id="WP_117901323.1">
    <property type="nucleotide sequence ID" value="NZ_CATWJF010000089.1"/>
</dbReference>
<evidence type="ECO:0000313" key="3">
    <source>
        <dbReference type="Proteomes" id="UP000286186"/>
    </source>
</evidence>
<reference evidence="2 3" key="1">
    <citation type="submission" date="2018-08" db="EMBL/GenBank/DDBJ databases">
        <title>A genome reference for cultivated species of the human gut microbiota.</title>
        <authorList>
            <person name="Zou Y."/>
            <person name="Xue W."/>
            <person name="Luo G."/>
        </authorList>
    </citation>
    <scope>NUCLEOTIDE SEQUENCE [LARGE SCALE GENOMIC DNA]</scope>
    <source>
        <strain evidence="2 3">AM23-22</strain>
    </source>
</reference>
<accession>A0A414R4E3</accession>
<organism evidence="2 3">
    <name type="scientific">Eubacterium ventriosum</name>
    <dbReference type="NCBI Taxonomy" id="39496"/>
    <lineage>
        <taxon>Bacteria</taxon>
        <taxon>Bacillati</taxon>
        <taxon>Bacillota</taxon>
        <taxon>Clostridia</taxon>
        <taxon>Eubacteriales</taxon>
        <taxon>Eubacteriaceae</taxon>
        <taxon>Eubacterium</taxon>
    </lineage>
</organism>
<feature type="chain" id="PRO_5019459041" description="DUF4825 domain-containing protein" evidence="1">
    <location>
        <begin position="23"/>
        <end position="157"/>
    </location>
</feature>
<keyword evidence="1" id="KW-0732">Signal</keyword>
<feature type="signal peptide" evidence="1">
    <location>
        <begin position="1"/>
        <end position="22"/>
    </location>
</feature>
<evidence type="ECO:0000313" key="2">
    <source>
        <dbReference type="EMBL" id="RHF87905.1"/>
    </source>
</evidence>
<sequence length="157" mass="17901">MNKIVFLLFMLSLTICFSSCKSNETNLTQTSQTTVAQTTYIFTPLTSKNSIFPSENCTKIVYWIKGKGIEITAAKDISNIMNILSSTKLSKYETKEEKAGGLYIDIYYGNDVKRLTMLSDYIVLDGVSYKTNDDLTKLLQPYMDNYFLSNGYEEYVE</sequence>
<dbReference type="AlphaFoldDB" id="A0A414R4E3"/>
<gene>
    <name evidence="2" type="ORF">DW652_10015</name>
</gene>